<organism evidence="1">
    <name type="scientific">bioreactor metagenome</name>
    <dbReference type="NCBI Taxonomy" id="1076179"/>
    <lineage>
        <taxon>unclassified sequences</taxon>
        <taxon>metagenomes</taxon>
        <taxon>ecological metagenomes</taxon>
    </lineage>
</organism>
<dbReference type="AlphaFoldDB" id="A0A644X644"/>
<gene>
    <name evidence="1" type="ORF">SDC9_57970</name>
</gene>
<accession>A0A644X644</accession>
<reference evidence="1" key="1">
    <citation type="submission" date="2019-08" db="EMBL/GenBank/DDBJ databases">
        <authorList>
            <person name="Kucharzyk K."/>
            <person name="Murdoch R.W."/>
            <person name="Higgins S."/>
            <person name="Loffler F."/>
        </authorList>
    </citation>
    <scope>NUCLEOTIDE SEQUENCE</scope>
</reference>
<proteinExistence type="predicted"/>
<sequence>MAAPTQTFYITYSYGLVDNKKVVIISSIMDPANSQKSNVAGAESAFLEFARINYSKDYFLLTKNITTKTFNDRQKALDERENIKKDFTKKGYELRLMEVQYSVN</sequence>
<dbReference type="EMBL" id="VSSQ01001854">
    <property type="protein sequence ID" value="MPM11622.1"/>
    <property type="molecule type" value="Genomic_DNA"/>
</dbReference>
<protein>
    <submittedName>
        <fullName evidence="1">Uncharacterized protein</fullName>
    </submittedName>
</protein>
<comment type="caution">
    <text evidence="1">The sequence shown here is derived from an EMBL/GenBank/DDBJ whole genome shotgun (WGS) entry which is preliminary data.</text>
</comment>
<evidence type="ECO:0000313" key="1">
    <source>
        <dbReference type="EMBL" id="MPM11622.1"/>
    </source>
</evidence>
<name>A0A644X644_9ZZZZ</name>